<dbReference type="InterPro" id="IPR005111">
    <property type="entry name" value="MoeA_C_domain_IV"/>
</dbReference>
<dbReference type="PANTHER" id="PTHR10192">
    <property type="entry name" value="MOLYBDOPTERIN BIOSYNTHESIS PROTEIN"/>
    <property type="match status" value="1"/>
</dbReference>
<dbReference type="InterPro" id="IPR036688">
    <property type="entry name" value="MoeA_C_domain_IV_sf"/>
</dbReference>
<dbReference type="EMBL" id="PQXJ01000021">
    <property type="protein sequence ID" value="TGO68685.1"/>
    <property type="molecule type" value="Genomic_DNA"/>
</dbReference>
<proteinExistence type="inferred from homology"/>
<dbReference type="PANTHER" id="PTHR10192:SF5">
    <property type="entry name" value="GEPHYRIN"/>
    <property type="match status" value="1"/>
</dbReference>
<dbReference type="Gene3D" id="2.170.190.11">
    <property type="entry name" value="Molybdopterin biosynthesis moea protein, domain 3"/>
    <property type="match status" value="1"/>
</dbReference>
<dbReference type="SUPFAM" id="SSF53218">
    <property type="entry name" value="Molybdenum cofactor biosynthesis proteins"/>
    <property type="match status" value="2"/>
</dbReference>
<dbReference type="SMART" id="SM00852">
    <property type="entry name" value="MoCF_biosynth"/>
    <property type="match status" value="2"/>
</dbReference>
<dbReference type="FunFam" id="2.170.190.11:FF:000002">
    <property type="entry name" value="Molybdopterin molybdenumtransferase"/>
    <property type="match status" value="1"/>
</dbReference>
<dbReference type="Pfam" id="PF03454">
    <property type="entry name" value="MoeA_C"/>
    <property type="match status" value="1"/>
</dbReference>
<dbReference type="InterPro" id="IPR036135">
    <property type="entry name" value="MoeA_linker/N_sf"/>
</dbReference>
<dbReference type="Proteomes" id="UP000297452">
    <property type="component" value="Unassembled WGS sequence"/>
</dbReference>
<evidence type="ECO:0000256" key="2">
    <source>
        <dbReference type="ARBA" id="ARBA00007589"/>
    </source>
</evidence>
<sequence length="1112" mass="121800">MDKQTLKAAILIVSTTAAKDASTDSSGPALKGVFEEADGQWEVVETKIVGDNVTDIQRSVMSWTDQGNTINAVITTGGTGFAVSDNTPEAITPLLHKQAPGLVHGMLAASLAVTPFALMSRPVAGVRNKTIIVTLPGSPKGAKENLQSILKLLPHACLQAAGADSRTLHVGGVKKLEKEAGIGSEGASLSAHSHKHDHSHNHSHGHGHSHEHGHSHGHAMPVRHTAPDENPRSNDPALGPTRRSRSSPYPMLSVDEALKLIEKYTPAPHAVKADVDGDIVGSVLAEDVTATEAVPAYRASIVDGYAVIATEGKSNKGVFPVASISHATAGEHPLLLEGQIARITTGAPLPPGATSVIMVEDTVLKTMTEDGGEEKEVEILADGVKPGENVREVGSDIETRSTIMRKGEEISANGGELGLLTSVGRAEVTIYKKPIVGVLSTGDEIVEHNRPGSLRMGEVRDCNRPTIMAAVRGLGFEVVDLGIARDKPGDLEQTLRDGLRKVDVVITTGGVSMGELDLLKPTIERSLGGTIHFGRVSMKPGKPTTFATVPVKNNDGERVSKVIFSLPGNPVSAIVTLHLFVLPSLHHASGISPVGLPRVPVTLSHDIRLDPQRVEYHRAIVSIGRDGLLYASSTGMQRSSRVGSLKSANALLCLPIGSKDLPKNTKVEALLMSRWQKCGHKSIEITEYCNTVFWRAGMTARLNPCPEQNFRAFFVRVGILDGLDFGTCKWIGQSGYCKMCEEEFHMPKAVPFRTYEDYEFLEGIGDLTGPIFAVKLAEPITYPPPPHSIQFSSTPNECVTKDFLDLEIAKTSNSPHEATPPIGENLLERRLKASLHHPYIFTPYINNTVADLISVKDQDFATLISIQDKEIPGEVPERGSMKELRELYFPAKMRMYELNQGVDGVTQQWSSRGYYEGIMVEGVPSQYFWNHCGMTPQDEHEKFKERGMDLAMFYQYGRKMKQHFEARGVRVDSKMGEIQRELGARSQAADGMQPFGTYRQDLNKNLQPGYGVSHAQINPFGRSLEDLNQQYRQQQMQELTQPNIMQQVIQQQLVQQQMVKQQILRQYQVQQQQMWQQQMMQQMQQLQERSQLATDIEEGLIVAVEGIESYEA</sequence>
<dbReference type="STRING" id="278944.A0A4Z1J4Q3"/>
<dbReference type="SUPFAM" id="SSF63882">
    <property type="entry name" value="MoeA N-terminal region -like"/>
    <property type="match status" value="1"/>
</dbReference>
<dbReference type="NCBIfam" id="NF045515">
    <property type="entry name" value="Glp_gephyrin"/>
    <property type="match status" value="1"/>
</dbReference>
<dbReference type="FunFam" id="3.40.980.10:FF:000011">
    <property type="entry name" value="Molybdopterin molybdenumtransferase"/>
    <property type="match status" value="1"/>
</dbReference>
<dbReference type="GO" id="GO:0061599">
    <property type="term" value="F:molybdopterin molybdotransferase activity"/>
    <property type="evidence" value="ECO:0007669"/>
    <property type="project" value="TreeGrafter"/>
</dbReference>
<evidence type="ECO:0000256" key="3">
    <source>
        <dbReference type="ARBA" id="ARBA00008339"/>
    </source>
</evidence>
<dbReference type="SUPFAM" id="SSF63867">
    <property type="entry name" value="MoeA C-terminal domain-like"/>
    <property type="match status" value="1"/>
</dbReference>
<feature type="domain" description="MoaB/Mog" evidence="6">
    <location>
        <begin position="437"/>
        <end position="587"/>
    </location>
</feature>
<comment type="similarity">
    <text evidence="2">In the N-terminal section; belongs to the MoaB/Mog family.</text>
</comment>
<comment type="similarity">
    <text evidence="3">In the C-terminal section; belongs to the MoeA family.</text>
</comment>
<dbReference type="InterPro" id="IPR005110">
    <property type="entry name" value="MoeA_linker/N"/>
</dbReference>
<evidence type="ECO:0000313" key="7">
    <source>
        <dbReference type="EMBL" id="TGO68685.1"/>
    </source>
</evidence>
<evidence type="ECO:0000256" key="1">
    <source>
        <dbReference type="ARBA" id="ARBA00005046"/>
    </source>
</evidence>
<evidence type="ECO:0000256" key="5">
    <source>
        <dbReference type="SAM" id="MobiDB-lite"/>
    </source>
</evidence>
<dbReference type="UniPathway" id="UPA00344"/>
<dbReference type="GO" id="GO:0005829">
    <property type="term" value="C:cytosol"/>
    <property type="evidence" value="ECO:0007669"/>
    <property type="project" value="TreeGrafter"/>
</dbReference>
<dbReference type="AlphaFoldDB" id="A0A4Z1J4Q3"/>
<evidence type="ECO:0000259" key="6">
    <source>
        <dbReference type="SMART" id="SM00852"/>
    </source>
</evidence>
<comment type="caution">
    <text evidence="7">The sequence shown here is derived from an EMBL/GenBank/DDBJ whole genome shotgun (WGS) entry which is preliminary data.</text>
</comment>
<keyword evidence="8" id="KW-1185">Reference proteome</keyword>
<dbReference type="InterPro" id="IPR038987">
    <property type="entry name" value="MoeA-like"/>
</dbReference>
<dbReference type="NCBIfam" id="TIGR00177">
    <property type="entry name" value="molyb_syn"/>
    <property type="match status" value="2"/>
</dbReference>
<dbReference type="FunFam" id="2.40.340.10:FF:000004">
    <property type="entry name" value="Molybdopterin molybdenumtransferase"/>
    <property type="match status" value="1"/>
</dbReference>
<dbReference type="Gene3D" id="2.40.340.10">
    <property type="entry name" value="MoeA, C-terminal, domain IV"/>
    <property type="match status" value="1"/>
</dbReference>
<dbReference type="OrthoDB" id="4349954at2759"/>
<gene>
    <name evidence="7" type="ORF">BOTNAR_0021g00230</name>
</gene>
<dbReference type="FunFam" id="3.40.980.10:FF:000013">
    <property type="entry name" value="Molybdopterin molybdenumtransferase"/>
    <property type="match status" value="1"/>
</dbReference>
<organism evidence="7 8">
    <name type="scientific">Botryotinia narcissicola</name>
    <dbReference type="NCBI Taxonomy" id="278944"/>
    <lineage>
        <taxon>Eukaryota</taxon>
        <taxon>Fungi</taxon>
        <taxon>Dikarya</taxon>
        <taxon>Ascomycota</taxon>
        <taxon>Pezizomycotina</taxon>
        <taxon>Leotiomycetes</taxon>
        <taxon>Helotiales</taxon>
        <taxon>Sclerotiniaceae</taxon>
        <taxon>Botryotinia</taxon>
    </lineage>
</organism>
<evidence type="ECO:0000313" key="8">
    <source>
        <dbReference type="Proteomes" id="UP000297452"/>
    </source>
</evidence>
<dbReference type="InterPro" id="IPR001453">
    <property type="entry name" value="MoaB/Mog_dom"/>
</dbReference>
<dbReference type="Pfam" id="PF00994">
    <property type="entry name" value="MoCF_biosynth"/>
    <property type="match status" value="2"/>
</dbReference>
<dbReference type="PROSITE" id="PS01079">
    <property type="entry name" value="MOCF_BIOSYNTHESIS_2"/>
    <property type="match status" value="1"/>
</dbReference>
<dbReference type="GO" id="GO:0006777">
    <property type="term" value="P:Mo-molybdopterin cofactor biosynthetic process"/>
    <property type="evidence" value="ECO:0007669"/>
    <property type="project" value="UniProtKB-KW"/>
</dbReference>
<dbReference type="InterPro" id="IPR036425">
    <property type="entry name" value="MoaB/Mog-like_dom_sf"/>
</dbReference>
<feature type="domain" description="MoaB/Mog" evidence="6">
    <location>
        <begin position="9"/>
        <end position="156"/>
    </location>
</feature>
<keyword evidence="4" id="KW-0501">Molybdenum cofactor biosynthesis</keyword>
<dbReference type="CDD" id="cd00887">
    <property type="entry name" value="MoeA"/>
    <property type="match status" value="1"/>
</dbReference>
<feature type="compositionally biased region" description="Basic residues" evidence="5">
    <location>
        <begin position="192"/>
        <end position="207"/>
    </location>
</feature>
<dbReference type="InterPro" id="IPR008284">
    <property type="entry name" value="MoCF_biosynth_CS"/>
</dbReference>
<dbReference type="PROSITE" id="PS01078">
    <property type="entry name" value="MOCF_BIOSYNTHESIS_1"/>
    <property type="match status" value="1"/>
</dbReference>
<comment type="pathway">
    <text evidence="1">Cofactor biosynthesis; molybdopterin biosynthesis.</text>
</comment>
<accession>A0A4Z1J4Q3</accession>
<feature type="region of interest" description="Disordered" evidence="5">
    <location>
        <begin position="181"/>
        <end position="250"/>
    </location>
</feature>
<dbReference type="Gene3D" id="3.40.980.10">
    <property type="entry name" value="MoaB/Mog-like domain"/>
    <property type="match status" value="2"/>
</dbReference>
<dbReference type="CDD" id="cd00886">
    <property type="entry name" value="MogA_MoaB"/>
    <property type="match status" value="1"/>
</dbReference>
<evidence type="ECO:0000256" key="4">
    <source>
        <dbReference type="ARBA" id="ARBA00023150"/>
    </source>
</evidence>
<dbReference type="Pfam" id="PF03453">
    <property type="entry name" value="MoeA_N"/>
    <property type="match status" value="1"/>
</dbReference>
<reference evidence="7 8" key="1">
    <citation type="submission" date="2017-12" db="EMBL/GenBank/DDBJ databases">
        <title>Comparative genomics of Botrytis spp.</title>
        <authorList>
            <person name="Valero-Jimenez C.A."/>
            <person name="Tapia P."/>
            <person name="Veloso J."/>
            <person name="Silva-Moreno E."/>
            <person name="Staats M."/>
            <person name="Valdes J.H."/>
            <person name="Van Kan J.A.L."/>
        </authorList>
    </citation>
    <scope>NUCLEOTIDE SEQUENCE [LARGE SCALE GENOMIC DNA]</scope>
    <source>
        <strain evidence="7 8">MUCL2120</strain>
    </source>
</reference>
<protein>
    <recommendedName>
        <fullName evidence="6">MoaB/Mog domain-containing protein</fullName>
    </recommendedName>
</protein>
<name>A0A4Z1J4Q3_9HELO</name>
<dbReference type="Gene3D" id="3.90.105.10">
    <property type="entry name" value="Molybdopterin biosynthesis moea protein, domain 2"/>
    <property type="match status" value="1"/>
</dbReference>